<keyword evidence="4 6" id="KW-1133">Transmembrane helix</keyword>
<feature type="transmembrane region" description="Helical" evidence="6">
    <location>
        <begin position="209"/>
        <end position="229"/>
    </location>
</feature>
<name>A0A6J7RCJ6_9ZZZZ</name>
<sequence>MTEYLRFAILGLGGGAVIAALALGVVLEHRASGVVNFAHAAMGMYIAFVYFEFRQSGDLVLPFLGLPARIHLSDHPSTMTAVAVAFIIAVVVGLLVFGLIFRPLRNSPPLARVVASLGLLLYLQEIVRLRFDQGSAVLSLTSLLPSEGVEILGTTIPVDRLWLTAIVLLLTVGLIAIYRYTKFGLVTRAAAENERSALLLGLHTDYVGALNWVGASVLAGGAIILSAPISGLSPINASLLIVPALAAALAGGFRSFGITAAAGIAIGMLQSVTLKLVVDTQPPSWLSGAGLQQAIPFLIIIGIITLRGPSLPGRGLRLTARFPSSPIPKNVFLTTAVGFLLISVGLLTLSSQWRQGIITSTIAAVVCLSIVVLTGYVGQISLAPMAFAGVAGFAVAKLQGELGVPFPLAPILAVGLAVMIGLVAGIPSVRVRGLNLAIVTLAAAMAIQELIFRSTAFVGSTGATEVPNPEFLGINFGISALGAENFRATFGIMALVTLVGAGVVVANLRRSATGIRWLAVRANERAAAAAGVNVARTKLGAFAFSSALAGMGGVLLAYRYQALSVESFTVFASLSLIALTYLGGIASITGALFAGLLIPGGILTSLLDQGGSGSQYQLAISGLALILVAVLYPEGIGGAIRKITASRKAARPVEQLAHSHYY</sequence>
<dbReference type="InterPro" id="IPR043428">
    <property type="entry name" value="LivM-like"/>
</dbReference>
<dbReference type="AlphaFoldDB" id="A0A6J7RCJ6"/>
<evidence type="ECO:0000256" key="1">
    <source>
        <dbReference type="ARBA" id="ARBA00004651"/>
    </source>
</evidence>
<evidence type="ECO:0000256" key="3">
    <source>
        <dbReference type="ARBA" id="ARBA00022692"/>
    </source>
</evidence>
<dbReference type="GO" id="GO:0015658">
    <property type="term" value="F:branched-chain amino acid transmembrane transporter activity"/>
    <property type="evidence" value="ECO:0007669"/>
    <property type="project" value="InterPro"/>
</dbReference>
<accession>A0A6J7RCJ6</accession>
<evidence type="ECO:0000313" key="8">
    <source>
        <dbReference type="EMBL" id="CAB4907521.1"/>
    </source>
</evidence>
<organism evidence="10">
    <name type="scientific">freshwater metagenome</name>
    <dbReference type="NCBI Taxonomy" id="449393"/>
    <lineage>
        <taxon>unclassified sequences</taxon>
        <taxon>metagenomes</taxon>
        <taxon>ecological metagenomes</taxon>
    </lineage>
</organism>
<feature type="transmembrane region" description="Helical" evidence="6">
    <location>
        <begin position="618"/>
        <end position="640"/>
    </location>
</feature>
<keyword evidence="2" id="KW-1003">Cell membrane</keyword>
<reference evidence="10" key="1">
    <citation type="submission" date="2020-05" db="EMBL/GenBank/DDBJ databases">
        <authorList>
            <person name="Chiriac C."/>
            <person name="Salcher M."/>
            <person name="Ghai R."/>
            <person name="Kavagutti S V."/>
        </authorList>
    </citation>
    <scope>NUCLEOTIDE SEQUENCE</scope>
</reference>
<dbReference type="EMBL" id="CAFBOF010000006">
    <property type="protein sequence ID" value="CAB4972091.1"/>
    <property type="molecule type" value="Genomic_DNA"/>
</dbReference>
<dbReference type="InterPro" id="IPR001851">
    <property type="entry name" value="ABC_transp_permease"/>
</dbReference>
<feature type="transmembrane region" description="Helical" evidence="6">
    <location>
        <begin position="81"/>
        <end position="101"/>
    </location>
</feature>
<feature type="transmembrane region" description="Helical" evidence="6">
    <location>
        <begin position="113"/>
        <end position="131"/>
    </location>
</feature>
<feature type="transmembrane region" description="Helical" evidence="6">
    <location>
        <begin position="6"/>
        <end position="27"/>
    </location>
</feature>
<feature type="transmembrane region" description="Helical" evidence="6">
    <location>
        <begin position="570"/>
        <end position="598"/>
    </location>
</feature>
<evidence type="ECO:0000256" key="4">
    <source>
        <dbReference type="ARBA" id="ARBA00022989"/>
    </source>
</evidence>
<evidence type="ECO:0000256" key="6">
    <source>
        <dbReference type="SAM" id="Phobius"/>
    </source>
</evidence>
<evidence type="ECO:0000313" key="10">
    <source>
        <dbReference type="EMBL" id="CAB5026502.1"/>
    </source>
</evidence>
<dbReference type="CDD" id="cd06581">
    <property type="entry name" value="TM_PBP1_LivM_like"/>
    <property type="match status" value="1"/>
</dbReference>
<dbReference type="EMBL" id="CAFBMM010000038">
    <property type="protein sequence ID" value="CAB4907521.1"/>
    <property type="molecule type" value="Genomic_DNA"/>
</dbReference>
<protein>
    <submittedName>
        <fullName evidence="10">Unannotated protein</fullName>
    </submittedName>
</protein>
<dbReference type="EMBL" id="CAEZYK010000072">
    <property type="protein sequence ID" value="CAB4729074.1"/>
    <property type="molecule type" value="Genomic_DNA"/>
</dbReference>
<feature type="transmembrane region" description="Helical" evidence="6">
    <location>
        <begin position="161"/>
        <end position="178"/>
    </location>
</feature>
<dbReference type="Pfam" id="PF02653">
    <property type="entry name" value="BPD_transp_2"/>
    <property type="match status" value="2"/>
</dbReference>
<evidence type="ECO:0000313" key="7">
    <source>
        <dbReference type="EMBL" id="CAB4729074.1"/>
    </source>
</evidence>
<dbReference type="PANTHER" id="PTHR30482:SF10">
    <property type="entry name" value="HIGH-AFFINITY BRANCHED-CHAIN AMINO ACID TRANSPORT PROTEIN BRAE"/>
    <property type="match status" value="1"/>
</dbReference>
<dbReference type="GO" id="GO:0005886">
    <property type="term" value="C:plasma membrane"/>
    <property type="evidence" value="ECO:0007669"/>
    <property type="project" value="UniProtKB-SubCell"/>
</dbReference>
<dbReference type="PANTHER" id="PTHR30482">
    <property type="entry name" value="HIGH-AFFINITY BRANCHED-CHAIN AMINO ACID TRANSPORT SYSTEM PERMEASE"/>
    <property type="match status" value="1"/>
</dbReference>
<feature type="transmembrane region" description="Helical" evidence="6">
    <location>
        <begin position="34"/>
        <end position="53"/>
    </location>
</feature>
<keyword evidence="3 6" id="KW-0812">Transmembrane</keyword>
<evidence type="ECO:0000256" key="2">
    <source>
        <dbReference type="ARBA" id="ARBA00022475"/>
    </source>
</evidence>
<dbReference type="CDD" id="cd06582">
    <property type="entry name" value="TM_PBP1_LivH_like"/>
    <property type="match status" value="1"/>
</dbReference>
<evidence type="ECO:0000313" key="9">
    <source>
        <dbReference type="EMBL" id="CAB4972091.1"/>
    </source>
</evidence>
<feature type="transmembrane region" description="Helical" evidence="6">
    <location>
        <begin position="539"/>
        <end position="558"/>
    </location>
</feature>
<evidence type="ECO:0000256" key="5">
    <source>
        <dbReference type="ARBA" id="ARBA00023136"/>
    </source>
</evidence>
<feature type="transmembrane region" description="Helical" evidence="6">
    <location>
        <begin position="260"/>
        <end position="278"/>
    </location>
</feature>
<feature type="transmembrane region" description="Helical" evidence="6">
    <location>
        <begin position="290"/>
        <end position="309"/>
    </location>
</feature>
<keyword evidence="5 6" id="KW-0472">Membrane</keyword>
<comment type="subcellular location">
    <subcellularLocation>
        <location evidence="1">Cell membrane</location>
        <topology evidence="1">Multi-pass membrane protein</topology>
    </subcellularLocation>
</comment>
<gene>
    <name evidence="7" type="ORF">UFOPK2683_01161</name>
    <name evidence="8" type="ORF">UFOPK3605_00870</name>
    <name evidence="9" type="ORF">UFOPK3897_00522</name>
    <name evidence="10" type="ORF">UFOPK4121_00993</name>
</gene>
<feature type="transmembrane region" description="Helical" evidence="6">
    <location>
        <begin position="330"/>
        <end position="350"/>
    </location>
</feature>
<feature type="transmembrane region" description="Helical" evidence="6">
    <location>
        <begin position="488"/>
        <end position="508"/>
    </location>
</feature>
<dbReference type="EMBL" id="CAFBPQ010000029">
    <property type="protein sequence ID" value="CAB5026502.1"/>
    <property type="molecule type" value="Genomic_DNA"/>
</dbReference>
<proteinExistence type="predicted"/>
<feature type="transmembrane region" description="Helical" evidence="6">
    <location>
        <begin position="356"/>
        <end position="377"/>
    </location>
</feature>
<feature type="transmembrane region" description="Helical" evidence="6">
    <location>
        <begin position="406"/>
        <end position="426"/>
    </location>
</feature>